<dbReference type="RefSeq" id="XP_012171921.2">
    <property type="nucleotide sequence ID" value="XM_012316531.2"/>
</dbReference>
<dbReference type="Proteomes" id="UP000835206">
    <property type="component" value="Chromosome 14"/>
</dbReference>
<dbReference type="KEGG" id="bter:105666498"/>
<reference evidence="2" key="1">
    <citation type="submission" date="2025-08" db="UniProtKB">
        <authorList>
            <consortium name="RefSeq"/>
        </authorList>
    </citation>
    <scope>IDENTIFICATION</scope>
</reference>
<dbReference type="OrthoDB" id="7615806at2759"/>
<protein>
    <submittedName>
        <fullName evidence="2">Uncharacterized protein LOC105666498</fullName>
    </submittedName>
</protein>
<accession>A0A9B2JT37</accession>
<proteinExistence type="predicted"/>
<evidence type="ECO:0000313" key="1">
    <source>
        <dbReference type="Proteomes" id="UP000835206"/>
    </source>
</evidence>
<organism evidence="1 2">
    <name type="scientific">Bombus terrestris</name>
    <name type="common">Buff-tailed bumblebee</name>
    <name type="synonym">Apis terrestris</name>
    <dbReference type="NCBI Taxonomy" id="30195"/>
    <lineage>
        <taxon>Eukaryota</taxon>
        <taxon>Metazoa</taxon>
        <taxon>Ecdysozoa</taxon>
        <taxon>Arthropoda</taxon>
        <taxon>Hexapoda</taxon>
        <taxon>Insecta</taxon>
        <taxon>Pterygota</taxon>
        <taxon>Neoptera</taxon>
        <taxon>Endopterygota</taxon>
        <taxon>Hymenoptera</taxon>
        <taxon>Apocrita</taxon>
        <taxon>Aculeata</taxon>
        <taxon>Apoidea</taxon>
        <taxon>Anthophila</taxon>
        <taxon>Apidae</taxon>
        <taxon>Bombus</taxon>
        <taxon>Bombus</taxon>
    </lineage>
</organism>
<evidence type="ECO:0000313" key="2">
    <source>
        <dbReference type="RefSeq" id="XP_012171921.2"/>
    </source>
</evidence>
<dbReference type="GeneID" id="105666498"/>
<name>A0A9B2JT37_BOMTE</name>
<sequence length="263" mass="29742">MENYVGTPPTTDNLILCIMKKKAIGQVRGAKTVEVGSWMKYLGLIIDSQWTLGPHFDSLVLRVSTATNALCSLLPNIGGTGVAVRQLYEDVVRSRVMYEVPVWVDDPMATRRSILLLKRLHRVTAIRIVRGYRTVSRASAILAESLWKLRTLVLERKYSHMRALNPVEDTAEQAVLDDLGTAEEDTWDQWRFQLINEGAEHPGVEAVLPSWEAWRSLRGLPLTYRMTQILTGHGVFGKLKILLKIGREMTDICCYCEEGRDTT</sequence>
<keyword evidence="1" id="KW-1185">Reference proteome</keyword>
<dbReference type="AlphaFoldDB" id="A0A9B2JT37"/>
<gene>
    <name evidence="2" type="primary">LOC105666498</name>
</gene>